<proteinExistence type="predicted"/>
<organism evidence="1 2">
    <name type="scientific">Paracidovorax konjaci</name>
    <dbReference type="NCBI Taxonomy" id="32040"/>
    <lineage>
        <taxon>Bacteria</taxon>
        <taxon>Pseudomonadati</taxon>
        <taxon>Pseudomonadota</taxon>
        <taxon>Betaproteobacteria</taxon>
        <taxon>Burkholderiales</taxon>
        <taxon>Comamonadaceae</taxon>
        <taxon>Paracidovorax</taxon>
    </lineage>
</organism>
<dbReference type="RefSeq" id="WP_092950082.1">
    <property type="nucleotide sequence ID" value="NZ_FOMQ01000002.1"/>
</dbReference>
<evidence type="ECO:0008006" key="3">
    <source>
        <dbReference type="Google" id="ProtNLM"/>
    </source>
</evidence>
<reference evidence="2" key="1">
    <citation type="submission" date="2016-10" db="EMBL/GenBank/DDBJ databases">
        <authorList>
            <person name="Varghese N."/>
            <person name="Submissions S."/>
        </authorList>
    </citation>
    <scope>NUCLEOTIDE SEQUENCE [LARGE SCALE GENOMIC DNA]</scope>
    <source>
        <strain evidence="2">DSM 7481</strain>
    </source>
</reference>
<protein>
    <recommendedName>
        <fullName evidence="3">AbiEi antitoxin C-terminal domain-containing protein</fullName>
    </recommendedName>
</protein>
<dbReference type="Proteomes" id="UP000199517">
    <property type="component" value="Unassembled WGS sequence"/>
</dbReference>
<dbReference type="AlphaFoldDB" id="A0A1I1SUW3"/>
<name>A0A1I1SUW3_9BURK</name>
<sequence>MSEKSILPELVRPIQERLGTWERPVVTGYELGVLASTYAENRAISLHVYAELVRVLTSFGLISPAKEFKPGSVFHLFGRNKPLPMEVACSVDPFAYVSHLSAMEYHGITDRFPKVLYLSTPPAQEWKEQAEARMDKDLKEFKKDYLAAKLPALRFQKFERVGGVRVELMRRSHRGAFKTIKSPSIRVAMVGRTFLDMLREPESCGGMLHVVDTYREYAGKYFKLILDEVSKHGTLIEKARAGYLLEKVCGRVDPVIDGWASTVQRGGSRKLDPQAEYAPFFSERWALSVNVPSLDGPQLESDAL</sequence>
<dbReference type="EMBL" id="FOMQ01000002">
    <property type="protein sequence ID" value="SFD48548.1"/>
    <property type="molecule type" value="Genomic_DNA"/>
</dbReference>
<gene>
    <name evidence="1" type="ORF">SAMN04489710_102378</name>
</gene>
<evidence type="ECO:0000313" key="2">
    <source>
        <dbReference type="Proteomes" id="UP000199517"/>
    </source>
</evidence>
<keyword evidence="2" id="KW-1185">Reference proteome</keyword>
<dbReference type="OrthoDB" id="9125124at2"/>
<evidence type="ECO:0000313" key="1">
    <source>
        <dbReference type="EMBL" id="SFD48548.1"/>
    </source>
</evidence>
<accession>A0A1I1SUW3</accession>